<protein>
    <recommendedName>
        <fullName evidence="3">Csf1 N-terminal domain-containing protein</fullName>
    </recommendedName>
</protein>
<feature type="compositionally biased region" description="Polar residues" evidence="1">
    <location>
        <begin position="182"/>
        <end position="196"/>
    </location>
</feature>
<evidence type="ECO:0000313" key="4">
    <source>
        <dbReference type="EMBL" id="RSH84715.1"/>
    </source>
</evidence>
<accession>A0A427Y144</accession>
<keyword evidence="2" id="KW-1133">Transmembrane helix</keyword>
<feature type="compositionally biased region" description="Basic and acidic residues" evidence="1">
    <location>
        <begin position="146"/>
        <end position="156"/>
    </location>
</feature>
<feature type="compositionally biased region" description="Low complexity" evidence="1">
    <location>
        <begin position="1171"/>
        <end position="1190"/>
    </location>
</feature>
<dbReference type="GO" id="GO:0006113">
    <property type="term" value="P:fermentation"/>
    <property type="evidence" value="ECO:0007669"/>
    <property type="project" value="InterPro"/>
</dbReference>
<evidence type="ECO:0000256" key="1">
    <source>
        <dbReference type="SAM" id="MobiDB-lite"/>
    </source>
</evidence>
<dbReference type="RefSeq" id="XP_028478163.1">
    <property type="nucleotide sequence ID" value="XM_028621711.1"/>
</dbReference>
<feature type="region of interest" description="Disordered" evidence="1">
    <location>
        <begin position="1121"/>
        <end position="1193"/>
    </location>
</feature>
<feature type="compositionally biased region" description="Low complexity" evidence="1">
    <location>
        <begin position="1860"/>
        <end position="1871"/>
    </location>
</feature>
<dbReference type="InterPro" id="IPR048636">
    <property type="entry name" value="Csf1_N"/>
</dbReference>
<name>A0A427Y144_9TREE</name>
<dbReference type="InterPro" id="IPR029636">
    <property type="entry name" value="Csf1"/>
</dbReference>
<evidence type="ECO:0000259" key="3">
    <source>
        <dbReference type="Pfam" id="PF21678"/>
    </source>
</evidence>
<dbReference type="PANTHER" id="PTHR32085:SF3">
    <property type="entry name" value="PROTEIN CSF1"/>
    <property type="match status" value="1"/>
</dbReference>
<keyword evidence="2" id="KW-0812">Transmembrane</keyword>
<feature type="compositionally biased region" description="Low complexity" evidence="1">
    <location>
        <begin position="157"/>
        <end position="170"/>
    </location>
</feature>
<evidence type="ECO:0000313" key="5">
    <source>
        <dbReference type="Proteomes" id="UP000279236"/>
    </source>
</evidence>
<feature type="region of interest" description="Disordered" evidence="1">
    <location>
        <begin position="1851"/>
        <end position="1885"/>
    </location>
</feature>
<dbReference type="OrthoDB" id="10051416at2759"/>
<feature type="domain" description="Csf1 N-terminal" evidence="3">
    <location>
        <begin position="353"/>
        <end position="790"/>
    </location>
</feature>
<gene>
    <name evidence="4" type="ORF">EHS24_006239</name>
</gene>
<dbReference type="GO" id="GO:0016020">
    <property type="term" value="C:membrane"/>
    <property type="evidence" value="ECO:0007669"/>
    <property type="project" value="InterPro"/>
</dbReference>
<feature type="compositionally biased region" description="Low complexity" evidence="1">
    <location>
        <begin position="200"/>
        <end position="211"/>
    </location>
</feature>
<dbReference type="PANTHER" id="PTHR32085">
    <property type="entry name" value="PROTEIN CSF1"/>
    <property type="match status" value="1"/>
</dbReference>
<sequence length="3186" mass="351564">MTNANPVNWLFLAELCVVVIVTAAFLFYWNRLLGSAIAAVIRIISWRAFNVYIVIGSFQISPLAGRIAFRDVEYHSSNISFRALHGNITFRYWKPRVRQDDDSESSNPKRARLPCRIVVNAEGVEAFFYNRTPAYDAIVERMKKHERGAADARGEDSSPPSDAANASRSNGARLRKRPAMSRDQSSNSSKPTTSTDEIAAPKPETPAAATDTSAPLGLSWFMESLPLDIRIVTGSIVLGSDATPMILIADFKRASGIVEVTDARSICDLYKTSYNLQLQDLTVLMRTNPDHSGTLLAHGKRVYDELLNRKPELAEQTPSSISTRSGFHWIAKLVPQIFDLPSVPVGVPTDRVWKGLARYRLDETEGSVKQREEPQYAKVATLLTTRAMDITYASDAPGPVPESADACDIDPTDQIGNIEPPPEYGVDIVLHGGNINYGPWADRQRDALQKAFAPSIFFDSEPRARLRAGETRVHSTMVVNVTMTEKTTLRIPTREPSKNWQFDNVKGPVERKYGWLDVVVGPNSSVCYTQAQVATQHGYDSMMVLHLDSLDIASSVNLQSFVVAKACKLSMTMPTPLVWDAQRSWGIDMTLDTPDILLMREHVALISDLSRDWSGATTGDFRHFVPMHYSFRVSMVNYALHLFINDFNIVDVPRSRDHNAFVDIAGPRLDACVAVSSTRYRPEFSIVPFTIEAKDARVDVGLPNWDTHRTFGRGGTLEVGKVNDLKVSGSYRYYSMPKPDHVEMLKLHIEGERVAFKALGWVVRRLFCVKDNYFGNFTQFSTMQEFLEKFDHSPDSVGDPIIQKYRPGRSDSFAVHLTVDVRDSLVLMSDEIYGVDNGIAIPVPHLQLDLKTGEFQMDMTLDAAPTYAIACDSIDDAFKAGSGPLARSQDVVFVEGIVIKANRLFGPQPRATTYFCLWELNFARISAFLSPEFKERLAGVGSAVGCTFTDRDNAPASIYLAKTPPDATFVKLTIDHVTALLSEGSSAIAIELPRGIFIDTSSMASQSCGSVMGLGLPSISAHILRRAPHHRRWDPVGTLGTGVSVDIYKVPKGWEAEAKKQQEFMKEQDEPTMRVPFLWGGTDKHPDELGVHVSGIYLPRPQKPDIGWPEPSEADSAEDRLLDYDSSSPGTSSDDHSIATSIPLSRMSRKRRSRGAMPAVDEDSLGDESDSVSSVSTASSHSTTKTSGTGILPDPAAILEDRLQSFRRIHQRARRVFDHATPGRDTVDDPTNDDMPFSSLTITDGAIFRINLEKTMVDLNPATVFAAHAVMVAMGAVQTPTEALLDQLLTSHVSAVLKDSTERGSALYDINLPSLDVRVAHGRYSSPDSLVQLSLTGTNCRVVQTPVPDSEASTTDASVGVKTLAVTVSRHQTGASSISLLDVPSIALEARHDKTIPFVHLSTLDLGLTFHNGASDQTIQVKSRDISVHGATASVPVISYLLDEWQPVFKSLKDKPAGYTFADAIYDIVNETVSNSNSMSLPAFMYEGSYGLHVSDQRNIRKDFGWFTLSRLRHWYRLAQREHLTPPPSTKPHPSRAEMARAAVAELLKIDEAFGVGEELIVSQPFLIKAFGKDLKTAGQQPAPPKNKSRGIFVNADSVSVRHHGRLLENNSIVPSILLIEGTTIASQTTVTYDNGGVPTTDVRTHVTVQNTNLDLRNSFLAAHEAILTHFQTHRKEIHEEFHEIPVVQTFDHASVIVVDMNLGKIGTSITAGGLCLDLGIEGAQGSATIERGQTTDHDHNMHHNQEHNAAFLNCSSVSAVLREAADEDRRVENTERVLVTSALRGLRFTADTNRNSASSKAECRLLLGVESLDFDSRPQLKAFYDFGRDWRETHYPLYEPAFEQLKAVLDQRRSEKSTPRTTTPSVTPKPHGLAPSWEEPSSRPSLTESMMIDVYIGAVHMQARAAKGLWLGWDMGQVYITRQGSNDLIQFGLRVEPQVVGAYTTAKRIRTKDSSIVRLPSIMATGTYKKEDGRPHLTTMVNLGMFTGIIKPAVLDRLLSLHQRLGNDVMEVLREYRGQQQPTTPPEVVTPPNPTPLIFRVQASIAGVRVGLRADDVPTTLMFEALELNASASNLDGKSLQWNAKANHVGLSLIRLTDGGSYQNAQPLRGSRSVSMMFDIAAGETPGADNTPSKLSISFSRVHTVMHVAALSEVSDLIRSWSSDISVLREVHAQEMAEVKERTTRVLKKIETSSSNPALSGSGASTVADNAMAIETWFSRRVLTLDVSGIGVAIPLDHGTTIDFGKSAGGGGPALLYSIRMISLTTSRNETARFRVQQTSLQFLEKFDAGIAEHFSGAFHTTSNRMVLPTIEMEGQMSSTDDSWNINAHCSATDFKLSLTPDIADGIASLVEMYDHGKVQLQQMERDYLTEWAKTEGEQPESVATKYDADALPKKSKHLVVHMSFRFDSGLVELHRPIHMPDANPENPVSARYRPRRIHHDSFFLPTVSMWMDFNGPDVATTDQTGALLFNIAVHESRNVLRPTILPWFVEMVNRIEQRSKSHVARRPALPKATSAEAVPIAERALEQFEKIENVKSNKLKLRVTLRIDRSELRLSCAPDSNAYIDLKWESGGFAVSTLLGGKDQTSLAGAVSGVTAYLSHEFAEQGRGCVTAGAKDLAFSVTLCSQDVEQRGLSIVLDTEIAVQFRLEAFSAWLIFMSVWVDNAPKLDSFLATDPTPAAAIVAPVPASSSNNSKLGVVALIRFRSVDFDANVAVTQARLQMTPIVIRTVSNGERTEFDLNIGVTKVTAEGDISGDICSQNLRFVTVRRSKRSTATSESNVLSMAIEGGDLRGNMFISGMNIVRFQLEPSRVTLEDDWAAHSLDPSAQVALNFIVKAGNFSGVLRLPAIPRLLGDFYSIFDMVESQKKIAVQRSETFKARQKRGEDSITPMTTVVLPQAPKRAMSGLGVPQHTSQVVKTAQMMRFELSGIDIGIFSEDYDDGTPADFYRFYIGKIEADLKRQESNEGLPLRDLLLHVSFVEWQTSDGQRATRIETHDMTPRTLIDEAIKPGHRDVVVLPLMTLRMKSTELKDPNQLDYDFDLVWGQTDGDIKILPNFFEAAFKSFRKLLRGIDEQQVRRARRRGIVHAASSAKLRKAEAAGETLPDDKPPELIYHRRGTGPFNNPVPKLRALGETTGDAAMMIPRIKGAVGELPAYSHRFVTLPLEDGMDILLKLYEKQLPEIAS</sequence>
<keyword evidence="5" id="KW-1185">Reference proteome</keyword>
<dbReference type="GeneID" id="39590782"/>
<reference evidence="4 5" key="1">
    <citation type="submission" date="2018-11" db="EMBL/GenBank/DDBJ databases">
        <title>Genome sequence of Apiotrichum porosum DSM 27194.</title>
        <authorList>
            <person name="Aliyu H."/>
            <person name="Gorte O."/>
            <person name="Ochsenreither K."/>
        </authorList>
    </citation>
    <scope>NUCLEOTIDE SEQUENCE [LARGE SCALE GENOMIC DNA]</scope>
    <source>
        <strain evidence="4 5">DSM 27194</strain>
    </source>
</reference>
<dbReference type="EMBL" id="RSCE01000003">
    <property type="protein sequence ID" value="RSH84715.1"/>
    <property type="molecule type" value="Genomic_DNA"/>
</dbReference>
<dbReference type="Pfam" id="PF21678">
    <property type="entry name" value="Csf1_N"/>
    <property type="match status" value="2"/>
</dbReference>
<feature type="transmembrane region" description="Helical" evidence="2">
    <location>
        <begin position="6"/>
        <end position="29"/>
    </location>
</feature>
<comment type="caution">
    <text evidence="4">The sequence shown here is derived from an EMBL/GenBank/DDBJ whole genome shotgun (WGS) entry which is preliminary data.</text>
</comment>
<organism evidence="4 5">
    <name type="scientific">Apiotrichum porosum</name>
    <dbReference type="NCBI Taxonomy" id="105984"/>
    <lineage>
        <taxon>Eukaryota</taxon>
        <taxon>Fungi</taxon>
        <taxon>Dikarya</taxon>
        <taxon>Basidiomycota</taxon>
        <taxon>Agaricomycotina</taxon>
        <taxon>Tremellomycetes</taxon>
        <taxon>Trichosporonales</taxon>
        <taxon>Trichosporonaceae</taxon>
        <taxon>Apiotrichum</taxon>
    </lineage>
</organism>
<dbReference type="STRING" id="105984.A0A427Y144"/>
<proteinExistence type="predicted"/>
<feature type="compositionally biased region" description="Acidic residues" evidence="1">
    <location>
        <begin position="1160"/>
        <end position="1170"/>
    </location>
</feature>
<keyword evidence="2" id="KW-0472">Membrane</keyword>
<evidence type="ECO:0000256" key="2">
    <source>
        <dbReference type="SAM" id="Phobius"/>
    </source>
</evidence>
<feature type="domain" description="Csf1 N-terminal" evidence="3">
    <location>
        <begin position="25"/>
        <end position="288"/>
    </location>
</feature>
<dbReference type="Proteomes" id="UP000279236">
    <property type="component" value="Unassembled WGS sequence"/>
</dbReference>
<feature type="region of interest" description="Disordered" evidence="1">
    <location>
        <begin position="146"/>
        <end position="211"/>
    </location>
</feature>